<comment type="subcellular location">
    <subcellularLocation>
        <location evidence="1">Cell membrane</location>
        <topology evidence="1">Multi-pass membrane protein</topology>
    </subcellularLocation>
</comment>
<reference evidence="7 8" key="1">
    <citation type="submission" date="2015-10" db="EMBL/GenBank/DDBJ databases">
        <title>Draft Genome of Actinomyces odontolyticus subsp. actinosynbacter strain XH001.</title>
        <authorList>
            <person name="Mclean J.S."/>
            <person name="He X."/>
        </authorList>
    </citation>
    <scope>NUCLEOTIDE SEQUENCE [LARGE SCALE GENOMIC DNA]</scope>
    <source>
        <strain evidence="7 8">XH001</strain>
    </source>
</reference>
<organism evidence="7 8">
    <name type="scientific">Schaalia odontolytica</name>
    <dbReference type="NCBI Taxonomy" id="1660"/>
    <lineage>
        <taxon>Bacteria</taxon>
        <taxon>Bacillati</taxon>
        <taxon>Actinomycetota</taxon>
        <taxon>Actinomycetes</taxon>
        <taxon>Actinomycetales</taxon>
        <taxon>Actinomycetaceae</taxon>
        <taxon>Schaalia</taxon>
    </lineage>
</organism>
<feature type="transmembrane region" description="Helical" evidence="6">
    <location>
        <begin position="182"/>
        <end position="201"/>
    </location>
</feature>
<feature type="transmembrane region" description="Helical" evidence="6">
    <location>
        <begin position="126"/>
        <end position="146"/>
    </location>
</feature>
<feature type="transmembrane region" description="Helical" evidence="6">
    <location>
        <begin position="395"/>
        <end position="417"/>
    </location>
</feature>
<dbReference type="PANTHER" id="PTHR30250">
    <property type="entry name" value="PST FAMILY PREDICTED COLANIC ACID TRANSPORTER"/>
    <property type="match status" value="1"/>
</dbReference>
<proteinExistence type="predicted"/>
<comment type="caution">
    <text evidence="7">The sequence shown here is derived from an EMBL/GenBank/DDBJ whole genome shotgun (WGS) entry which is preliminary data.</text>
</comment>
<feature type="transmembrane region" description="Helical" evidence="6">
    <location>
        <begin position="87"/>
        <end position="114"/>
    </location>
</feature>
<feature type="transmembrane region" description="Helical" evidence="6">
    <location>
        <begin position="12"/>
        <end position="35"/>
    </location>
</feature>
<gene>
    <name evidence="7" type="ORF">APY09_00505</name>
</gene>
<dbReference type="InterPro" id="IPR050833">
    <property type="entry name" value="Poly_Biosynth_Transport"/>
</dbReference>
<dbReference type="InterPro" id="IPR002797">
    <property type="entry name" value="Polysacc_synth"/>
</dbReference>
<keyword evidence="3 6" id="KW-0812">Transmembrane</keyword>
<keyword evidence="5 6" id="KW-0472">Membrane</keyword>
<feature type="transmembrane region" description="Helical" evidence="6">
    <location>
        <begin position="300"/>
        <end position="322"/>
    </location>
</feature>
<keyword evidence="4 6" id="KW-1133">Transmembrane helix</keyword>
<feature type="transmembrane region" description="Helical" evidence="6">
    <location>
        <begin position="47"/>
        <end position="66"/>
    </location>
</feature>
<protein>
    <submittedName>
        <fullName evidence="7">Polysaccharide biosynthesis protein</fullName>
    </submittedName>
</protein>
<evidence type="ECO:0000256" key="5">
    <source>
        <dbReference type="ARBA" id="ARBA00023136"/>
    </source>
</evidence>
<feature type="transmembrane region" description="Helical" evidence="6">
    <location>
        <begin position="456"/>
        <end position="477"/>
    </location>
</feature>
<evidence type="ECO:0000256" key="2">
    <source>
        <dbReference type="ARBA" id="ARBA00022475"/>
    </source>
</evidence>
<feature type="transmembrane region" description="Helical" evidence="6">
    <location>
        <begin position="429"/>
        <end position="450"/>
    </location>
</feature>
<evidence type="ECO:0000313" key="8">
    <source>
        <dbReference type="Proteomes" id="UP000054686"/>
    </source>
</evidence>
<sequence length="495" mass="52076">MSEANQARRSLARGGIVGFVGAAASAVLGFAFTIILSRMLGAEGAGIVTQATGVFAIVMALAKVGLDSTAIYLMPRLSLDAPEEIRATLSFMASLTVGVSTVCVLILEAVAPLIWNAEVAASTRAVLWFVPIGALTLVASAALRALGNMREYVLIQNLLLPGLRPLLVALAAAFTGSLAFVSVAWALPFVVVLVAAWWLLLRHMPSAADSVGRWPSAQRRRQVVSFALPRTLTAGLEQALQWLDVLLVGLLAGDAASGIYGGAIRFIQAGMVVDTALRVVVSPQFSKLLHQGKTKELRDLYSTASIWLVLFAAPIYALMAIYAPALMRILGDGFAPGANVLVVLCIGSIVTFMAGNIHSLLIMSGRSGWAAVNKIVVLTLNVVGNVIFIPRGGMVAAAIVWAVCMVLDATMATVQVSRFIGVTPKLSEVVKPILVVGVSAVIPGGCIAWWLGRDSFVATIGGSALSVLVFACVCWAFRDRLHLSGLGSLARRHRG</sequence>
<dbReference type="EMBL" id="LLVT01000001">
    <property type="protein sequence ID" value="KSW12880.1"/>
    <property type="molecule type" value="Genomic_DNA"/>
</dbReference>
<feature type="transmembrane region" description="Helical" evidence="6">
    <location>
        <begin position="369"/>
        <end position="389"/>
    </location>
</feature>
<evidence type="ECO:0000256" key="6">
    <source>
        <dbReference type="SAM" id="Phobius"/>
    </source>
</evidence>
<dbReference type="Pfam" id="PF01943">
    <property type="entry name" value="Polysacc_synt"/>
    <property type="match status" value="1"/>
</dbReference>
<evidence type="ECO:0000256" key="3">
    <source>
        <dbReference type="ARBA" id="ARBA00022692"/>
    </source>
</evidence>
<dbReference type="Proteomes" id="UP000054686">
    <property type="component" value="Unassembled WGS sequence"/>
</dbReference>
<dbReference type="CDD" id="cd13128">
    <property type="entry name" value="MATE_Wzx_like"/>
    <property type="match status" value="1"/>
</dbReference>
<feature type="transmembrane region" description="Helical" evidence="6">
    <location>
        <begin position="158"/>
        <end position="176"/>
    </location>
</feature>
<dbReference type="GO" id="GO:0005886">
    <property type="term" value="C:plasma membrane"/>
    <property type="evidence" value="ECO:0007669"/>
    <property type="project" value="UniProtKB-SubCell"/>
</dbReference>
<keyword evidence="2" id="KW-1003">Cell membrane</keyword>
<evidence type="ECO:0000256" key="4">
    <source>
        <dbReference type="ARBA" id="ARBA00022989"/>
    </source>
</evidence>
<feature type="transmembrane region" description="Helical" evidence="6">
    <location>
        <begin position="334"/>
        <end position="357"/>
    </location>
</feature>
<evidence type="ECO:0000256" key="1">
    <source>
        <dbReference type="ARBA" id="ARBA00004651"/>
    </source>
</evidence>
<dbReference type="PANTHER" id="PTHR30250:SF11">
    <property type="entry name" value="O-ANTIGEN TRANSPORTER-RELATED"/>
    <property type="match status" value="1"/>
</dbReference>
<dbReference type="RefSeq" id="WP_060565708.1">
    <property type="nucleotide sequence ID" value="NZ_CP040006.1"/>
</dbReference>
<accession>A0A0V8RXU1</accession>
<dbReference type="OrthoDB" id="3246908at2"/>
<name>A0A0V8RXU1_9ACTO</name>
<dbReference type="AlphaFoldDB" id="A0A0V8RXU1"/>
<evidence type="ECO:0000313" key="7">
    <source>
        <dbReference type="EMBL" id="KSW12880.1"/>
    </source>
</evidence>